<dbReference type="AlphaFoldDB" id="A0A1V4IIQ7"/>
<dbReference type="RefSeq" id="WP_079426373.1">
    <property type="nucleotide sequence ID" value="NZ_MZGV01000042.1"/>
</dbReference>
<evidence type="ECO:0000313" key="3">
    <source>
        <dbReference type="Proteomes" id="UP000190080"/>
    </source>
</evidence>
<dbReference type="STRING" id="1450648.CLORY_32320"/>
<sequence length="363" mass="41079">MVISFPHLGNTAIAGRALFEELRIKCITPEAVSRKTLEIGSKYSPEDICLPYKLMVGNYIDAINKGADTIIITGSCGPCRYGEYCELQRNVLRKIKNDVNLIVIDSPGDIGKEELLNRIKYISSNSPLSKEKKIAAFVKGIRIINNIDKLEKMLRIKAGYEIETGECKRLLQSCKKELMDTEGIDGKLSMLKEYYRRALKVKVDKTRNPVKIAVIGEIYTIIEPYSNLFLEDKLMDLGVSTYKMLYPSWWVKNTFLKAVKLDSLKIKKYSKEYMPYYIGGHGKECIGEAVIASTKGLDGAIQVFPFGCMPEIVSKSVLPNISKDRNFPIMSLIVDELTGEAGYITRIEAFVDLLERRKRRCII</sequence>
<dbReference type="PANTHER" id="PTHR32329:SF2">
    <property type="entry name" value="BIFUNCTIONAL PROTEIN [INCLUDES 2-HYDROXYACYL-COA DEHYDRATASE (N-TER) AND ITS ACTIVATOR DOMAIN (C_TERM)"/>
    <property type="match status" value="1"/>
</dbReference>
<comment type="caution">
    <text evidence="2">The sequence shown here is derived from an EMBL/GenBank/DDBJ whole genome shotgun (WGS) entry which is preliminary data.</text>
</comment>
<evidence type="ECO:0000313" key="2">
    <source>
        <dbReference type="EMBL" id="OPJ59585.1"/>
    </source>
</evidence>
<proteinExistence type="predicted"/>
<dbReference type="PANTHER" id="PTHR32329">
    <property type="entry name" value="BIFUNCTIONAL PROTEIN [INCLUDES 2-HYDROXYACYL-COA DEHYDRATASE (N-TER) AND ITS ACTIVATOR DOMAIN (C_TERM)-RELATED"/>
    <property type="match status" value="1"/>
</dbReference>
<dbReference type="InterPro" id="IPR018709">
    <property type="entry name" value="CoA_activase_DUF2229"/>
</dbReference>
<name>A0A1V4IIQ7_9CLOT</name>
<protein>
    <recommendedName>
        <fullName evidence="1">DUF2229 domain-containing protein</fullName>
    </recommendedName>
</protein>
<organism evidence="2 3">
    <name type="scientific">Clostridium oryzae</name>
    <dbReference type="NCBI Taxonomy" id="1450648"/>
    <lineage>
        <taxon>Bacteria</taxon>
        <taxon>Bacillati</taxon>
        <taxon>Bacillota</taxon>
        <taxon>Clostridia</taxon>
        <taxon>Eubacteriales</taxon>
        <taxon>Clostridiaceae</taxon>
        <taxon>Clostridium</taxon>
    </lineage>
</organism>
<dbReference type="Pfam" id="PF09989">
    <property type="entry name" value="DUF2229"/>
    <property type="match status" value="1"/>
</dbReference>
<keyword evidence="3" id="KW-1185">Reference proteome</keyword>
<dbReference type="Gene3D" id="3.40.50.11900">
    <property type="match status" value="1"/>
</dbReference>
<accession>A0A1V4IIQ7</accession>
<dbReference type="EMBL" id="MZGV01000042">
    <property type="protein sequence ID" value="OPJ59585.1"/>
    <property type="molecule type" value="Genomic_DNA"/>
</dbReference>
<dbReference type="Proteomes" id="UP000190080">
    <property type="component" value="Unassembled WGS sequence"/>
</dbReference>
<dbReference type="InterPro" id="IPR051805">
    <property type="entry name" value="Dehydratase_Activator_Redct"/>
</dbReference>
<gene>
    <name evidence="2" type="ORF">CLORY_32320</name>
</gene>
<evidence type="ECO:0000259" key="1">
    <source>
        <dbReference type="Pfam" id="PF09989"/>
    </source>
</evidence>
<feature type="domain" description="DUF2229" evidence="1">
    <location>
        <begin position="17"/>
        <end position="242"/>
    </location>
</feature>
<dbReference type="OrthoDB" id="9780120at2"/>
<reference evidence="2 3" key="1">
    <citation type="submission" date="2017-03" db="EMBL/GenBank/DDBJ databases">
        <title>Genome sequence of Clostridium oryzae DSM 28571.</title>
        <authorList>
            <person name="Poehlein A."/>
            <person name="Daniel R."/>
        </authorList>
    </citation>
    <scope>NUCLEOTIDE SEQUENCE [LARGE SCALE GENOMIC DNA]</scope>
    <source>
        <strain evidence="2 3">DSM 28571</strain>
    </source>
</reference>